<dbReference type="InterPro" id="IPR019921">
    <property type="entry name" value="Lucif-like_OxRdtase_Rv2161c"/>
</dbReference>
<dbReference type="InterPro" id="IPR011251">
    <property type="entry name" value="Luciferase-like_dom"/>
</dbReference>
<dbReference type="SUPFAM" id="SSF51679">
    <property type="entry name" value="Bacterial luciferase-like"/>
    <property type="match status" value="1"/>
</dbReference>
<keyword evidence="1" id="KW-0285">Flavoprotein</keyword>
<keyword evidence="4" id="KW-0503">Monooxygenase</keyword>
<dbReference type="PANTHER" id="PTHR42847">
    <property type="entry name" value="ALKANESULFONATE MONOOXYGENASE"/>
    <property type="match status" value="1"/>
</dbReference>
<evidence type="ECO:0000259" key="5">
    <source>
        <dbReference type="Pfam" id="PF00296"/>
    </source>
</evidence>
<evidence type="ECO:0000313" key="6">
    <source>
        <dbReference type="EMBL" id="BCJ70348.1"/>
    </source>
</evidence>
<dbReference type="InterPro" id="IPR036661">
    <property type="entry name" value="Luciferase-like_sf"/>
</dbReference>
<dbReference type="AlphaFoldDB" id="A0A810NEM7"/>
<dbReference type="EMBL" id="AP023359">
    <property type="protein sequence ID" value="BCJ70348.1"/>
    <property type="molecule type" value="Genomic_DNA"/>
</dbReference>
<evidence type="ECO:0000313" key="7">
    <source>
        <dbReference type="Proteomes" id="UP000680866"/>
    </source>
</evidence>
<dbReference type="InterPro" id="IPR050172">
    <property type="entry name" value="SsuD_RutA_monooxygenase"/>
</dbReference>
<dbReference type="Gene3D" id="3.20.20.30">
    <property type="entry name" value="Luciferase-like domain"/>
    <property type="match status" value="1"/>
</dbReference>
<accession>A0A810NEM7</accession>
<dbReference type="Pfam" id="PF00296">
    <property type="entry name" value="Bac_luciferase"/>
    <property type="match status" value="1"/>
</dbReference>
<evidence type="ECO:0000256" key="1">
    <source>
        <dbReference type="ARBA" id="ARBA00022630"/>
    </source>
</evidence>
<keyword evidence="7" id="KW-1185">Reference proteome</keyword>
<feature type="domain" description="Luciferase-like" evidence="5">
    <location>
        <begin position="8"/>
        <end position="236"/>
    </location>
</feature>
<keyword evidence="2" id="KW-0288">FMN</keyword>
<evidence type="ECO:0000256" key="3">
    <source>
        <dbReference type="ARBA" id="ARBA00023002"/>
    </source>
</evidence>
<proteinExistence type="predicted"/>
<sequence>MVLPDESPSMPARTLVELARAAEESGYGTAWLPDHVLPPGEYGTTFGGVYEPLVTIGHLAAVTRRLRLGTSVLVAPLRNPFVLAKQVATLHRLSAGRVILGVGVGWNRPEFDAVGADYERRGAITDDTLALLHHLFGGGTAPYRGRRFSYESGVFAPVPAGRVPIMVGGNSDAALRRAARYADIWQGLPTDPDAFAERARTLADLAGDRRVVAGARISWDGTAPVGRIADEVLAYGEAGAAQVAVHFGEHAGTRTRLEALAEALRGRGDLT</sequence>
<gene>
    <name evidence="6" type="ORF">Prubr_73690</name>
</gene>
<name>A0A810NEM7_9ACTN</name>
<evidence type="ECO:0000256" key="4">
    <source>
        <dbReference type="ARBA" id="ARBA00023033"/>
    </source>
</evidence>
<organism evidence="6 7">
    <name type="scientific">Polymorphospora rubra</name>
    <dbReference type="NCBI Taxonomy" id="338584"/>
    <lineage>
        <taxon>Bacteria</taxon>
        <taxon>Bacillati</taxon>
        <taxon>Actinomycetota</taxon>
        <taxon>Actinomycetes</taxon>
        <taxon>Micromonosporales</taxon>
        <taxon>Micromonosporaceae</taxon>
        <taxon>Polymorphospora</taxon>
    </lineage>
</organism>
<dbReference type="GO" id="GO:0008726">
    <property type="term" value="F:alkanesulfonate monooxygenase activity"/>
    <property type="evidence" value="ECO:0007669"/>
    <property type="project" value="TreeGrafter"/>
</dbReference>
<dbReference type="PANTHER" id="PTHR42847:SF4">
    <property type="entry name" value="ALKANESULFONATE MONOOXYGENASE-RELATED"/>
    <property type="match status" value="1"/>
</dbReference>
<dbReference type="Proteomes" id="UP000680866">
    <property type="component" value="Chromosome"/>
</dbReference>
<dbReference type="GO" id="GO:0046306">
    <property type="term" value="P:alkanesulfonate catabolic process"/>
    <property type="evidence" value="ECO:0007669"/>
    <property type="project" value="TreeGrafter"/>
</dbReference>
<dbReference type="KEGG" id="pry:Prubr_73690"/>
<evidence type="ECO:0000256" key="2">
    <source>
        <dbReference type="ARBA" id="ARBA00022643"/>
    </source>
</evidence>
<protein>
    <submittedName>
        <fullName evidence="6">LLM class F420-dependent oxidoreductase</fullName>
    </submittedName>
</protein>
<dbReference type="NCBIfam" id="TIGR03619">
    <property type="entry name" value="F420_Rv2161c"/>
    <property type="match status" value="1"/>
</dbReference>
<reference evidence="6" key="1">
    <citation type="submission" date="2020-08" db="EMBL/GenBank/DDBJ databases">
        <title>Whole genome shotgun sequence of Polymorphospora rubra NBRC 101157.</title>
        <authorList>
            <person name="Komaki H."/>
            <person name="Tamura T."/>
        </authorList>
    </citation>
    <scope>NUCLEOTIDE SEQUENCE</scope>
    <source>
        <strain evidence="6">NBRC 101157</strain>
    </source>
</reference>
<keyword evidence="3" id="KW-0560">Oxidoreductase</keyword>